<dbReference type="Gene3D" id="3.20.20.70">
    <property type="entry name" value="Aldolase class I"/>
    <property type="match status" value="1"/>
</dbReference>
<evidence type="ECO:0000256" key="3">
    <source>
        <dbReference type="PIRSR" id="PIRSR001365-1"/>
    </source>
</evidence>
<dbReference type="InterPro" id="IPR013785">
    <property type="entry name" value="Aldolase_TIM"/>
</dbReference>
<dbReference type="CDD" id="cd00408">
    <property type="entry name" value="DHDPS-like"/>
    <property type="match status" value="1"/>
</dbReference>
<evidence type="ECO:0000313" key="5">
    <source>
        <dbReference type="EMBL" id="BDE08033.1"/>
    </source>
</evidence>
<dbReference type="EMBL" id="AP025523">
    <property type="protein sequence ID" value="BDE08033.1"/>
    <property type="molecule type" value="Genomic_DNA"/>
</dbReference>
<name>A0AAN1Y0F8_UNVUL</name>
<dbReference type="InterPro" id="IPR002220">
    <property type="entry name" value="DapA-like"/>
</dbReference>
<evidence type="ECO:0000256" key="4">
    <source>
        <dbReference type="PIRSR" id="PIRSR001365-2"/>
    </source>
</evidence>
<feature type="binding site" evidence="4">
    <location>
        <position position="213"/>
    </location>
    <ligand>
        <name>pyruvate</name>
        <dbReference type="ChEBI" id="CHEBI:15361"/>
    </ligand>
</feature>
<dbReference type="KEGG" id="vab:WPS_33090"/>
<feature type="active site" description="Proton donor/acceptor" evidence="3">
    <location>
        <position position="142"/>
    </location>
</feature>
<organism evidence="5 6">
    <name type="scientific">Vulcanimicrobium alpinum</name>
    <dbReference type="NCBI Taxonomy" id="3016050"/>
    <lineage>
        <taxon>Bacteria</taxon>
        <taxon>Bacillati</taxon>
        <taxon>Vulcanimicrobiota</taxon>
        <taxon>Vulcanimicrobiia</taxon>
        <taxon>Vulcanimicrobiales</taxon>
        <taxon>Vulcanimicrobiaceae</taxon>
        <taxon>Vulcanimicrobium</taxon>
    </lineage>
</organism>
<keyword evidence="1 2" id="KW-0456">Lyase</keyword>
<gene>
    <name evidence="5" type="ORF">WPS_33090</name>
</gene>
<dbReference type="PANTHER" id="PTHR12128:SF67">
    <property type="entry name" value="BLR3884 PROTEIN"/>
    <property type="match status" value="1"/>
</dbReference>
<proteinExistence type="inferred from homology"/>
<dbReference type="AlphaFoldDB" id="A0AAN1Y0F8"/>
<evidence type="ECO:0000256" key="2">
    <source>
        <dbReference type="PIRNR" id="PIRNR001365"/>
    </source>
</evidence>
<evidence type="ECO:0000313" key="6">
    <source>
        <dbReference type="Proteomes" id="UP001317532"/>
    </source>
</evidence>
<evidence type="ECO:0000256" key="1">
    <source>
        <dbReference type="ARBA" id="ARBA00023239"/>
    </source>
</evidence>
<dbReference type="Pfam" id="PF00701">
    <property type="entry name" value="DHDPS"/>
    <property type="match status" value="1"/>
</dbReference>
<dbReference type="PIRSF" id="PIRSF001365">
    <property type="entry name" value="DHDPS"/>
    <property type="match status" value="1"/>
</dbReference>
<protein>
    <submittedName>
        <fullName evidence="5">Dihydrodipicolinate synthase family protein</fullName>
    </submittedName>
</protein>
<feature type="active site" description="Schiff-base intermediate with substrate" evidence="3">
    <location>
        <position position="172"/>
    </location>
</feature>
<dbReference type="Proteomes" id="UP001317532">
    <property type="component" value="Chromosome"/>
</dbReference>
<sequence>MKSMPRLAGVCAAALTPLDADLAPDTEALVGHLRRLLAGGCDAINLLGTTGEATSFSVEQRLRVLEAVAASGLPLEAIMVGTGAAALSDAVRLTRRATELGYAGALVIPPFYYKNVGDDGVTAYYAALIERVSDPRLRLYLYHFPAMSGVPITADAIARLRSAYGATIVGVKDSANAPGYAAGLVAQFADLDVFPSTEAILATARRDGFAGCISATVNVTAELAGSVWHAGEDDPQRASRQELLSAQRATIGRFPLIPALRHLMARRTDDDAWLRIVPPLRPLEARDAAELDAELALEAVR</sequence>
<feature type="binding site" evidence="4">
    <location>
        <position position="50"/>
    </location>
    <ligand>
        <name>pyruvate</name>
        <dbReference type="ChEBI" id="CHEBI:15361"/>
    </ligand>
</feature>
<accession>A0AAN1Y0F8</accession>
<dbReference type="PANTHER" id="PTHR12128">
    <property type="entry name" value="DIHYDRODIPICOLINATE SYNTHASE"/>
    <property type="match status" value="1"/>
</dbReference>
<keyword evidence="6" id="KW-1185">Reference proteome</keyword>
<reference evidence="5 6" key="1">
    <citation type="journal article" date="2022" name="ISME Commun">
        <title>Vulcanimicrobium alpinus gen. nov. sp. nov., the first cultivated representative of the candidate phylum 'Eremiobacterota', is a metabolically versatile aerobic anoxygenic phototroph.</title>
        <authorList>
            <person name="Yabe S."/>
            <person name="Muto K."/>
            <person name="Abe K."/>
            <person name="Yokota A."/>
            <person name="Staudigel H."/>
            <person name="Tebo B.M."/>
        </authorList>
    </citation>
    <scope>NUCLEOTIDE SEQUENCE [LARGE SCALE GENOMIC DNA]</scope>
    <source>
        <strain evidence="5 6">WC8-2</strain>
    </source>
</reference>
<comment type="similarity">
    <text evidence="2">Belongs to the DapA family.</text>
</comment>
<dbReference type="GO" id="GO:0008840">
    <property type="term" value="F:4-hydroxy-tetrahydrodipicolinate synthase activity"/>
    <property type="evidence" value="ECO:0007669"/>
    <property type="project" value="TreeGrafter"/>
</dbReference>
<dbReference type="SMART" id="SM01130">
    <property type="entry name" value="DHDPS"/>
    <property type="match status" value="1"/>
</dbReference>
<dbReference type="PRINTS" id="PR00146">
    <property type="entry name" value="DHPICSNTHASE"/>
</dbReference>
<dbReference type="SUPFAM" id="SSF51569">
    <property type="entry name" value="Aldolase"/>
    <property type="match status" value="1"/>
</dbReference>